<dbReference type="EMBL" id="JANAVB010026797">
    <property type="protein sequence ID" value="KAJ6818989.1"/>
    <property type="molecule type" value="Genomic_DNA"/>
</dbReference>
<proteinExistence type="predicted"/>
<keyword evidence="2" id="KW-1185">Reference proteome</keyword>
<name>A0AAX6FRH6_IRIPA</name>
<evidence type="ECO:0000313" key="2">
    <source>
        <dbReference type="Proteomes" id="UP001140949"/>
    </source>
</evidence>
<dbReference type="AlphaFoldDB" id="A0AAX6FRH6"/>
<reference evidence="1" key="1">
    <citation type="journal article" date="2023" name="GigaByte">
        <title>Genome assembly of the bearded iris, Iris pallida Lam.</title>
        <authorList>
            <person name="Bruccoleri R.E."/>
            <person name="Oakeley E.J."/>
            <person name="Faust A.M.E."/>
            <person name="Altorfer M."/>
            <person name="Dessus-Babus S."/>
            <person name="Burckhardt D."/>
            <person name="Oertli M."/>
            <person name="Naumann U."/>
            <person name="Petersen F."/>
            <person name="Wong J."/>
        </authorList>
    </citation>
    <scope>NUCLEOTIDE SEQUENCE</scope>
    <source>
        <strain evidence="1">GSM-AAB239-AS_SAM_17_03QT</strain>
    </source>
</reference>
<dbReference type="Proteomes" id="UP001140949">
    <property type="component" value="Unassembled WGS sequence"/>
</dbReference>
<reference evidence="1" key="2">
    <citation type="submission" date="2023-04" db="EMBL/GenBank/DDBJ databases">
        <authorList>
            <person name="Bruccoleri R.E."/>
            <person name="Oakeley E.J."/>
            <person name="Faust A.-M."/>
            <person name="Dessus-Babus S."/>
            <person name="Altorfer M."/>
            <person name="Burckhardt D."/>
            <person name="Oertli M."/>
            <person name="Naumann U."/>
            <person name="Petersen F."/>
            <person name="Wong J."/>
        </authorList>
    </citation>
    <scope>NUCLEOTIDE SEQUENCE</scope>
    <source>
        <strain evidence="1">GSM-AAB239-AS_SAM_17_03QT</strain>
        <tissue evidence="1">Leaf</tissue>
    </source>
</reference>
<accession>A0AAX6FRH6</accession>
<comment type="caution">
    <text evidence="1">The sequence shown here is derived from an EMBL/GenBank/DDBJ whole genome shotgun (WGS) entry which is preliminary data.</text>
</comment>
<gene>
    <name evidence="1" type="ORF">M6B38_404715</name>
</gene>
<protein>
    <submittedName>
        <fullName evidence="1">Uncharacterized protein</fullName>
    </submittedName>
</protein>
<organism evidence="1 2">
    <name type="scientific">Iris pallida</name>
    <name type="common">Sweet iris</name>
    <dbReference type="NCBI Taxonomy" id="29817"/>
    <lineage>
        <taxon>Eukaryota</taxon>
        <taxon>Viridiplantae</taxon>
        <taxon>Streptophyta</taxon>
        <taxon>Embryophyta</taxon>
        <taxon>Tracheophyta</taxon>
        <taxon>Spermatophyta</taxon>
        <taxon>Magnoliopsida</taxon>
        <taxon>Liliopsida</taxon>
        <taxon>Asparagales</taxon>
        <taxon>Iridaceae</taxon>
        <taxon>Iridoideae</taxon>
        <taxon>Irideae</taxon>
        <taxon>Iris</taxon>
    </lineage>
</organism>
<evidence type="ECO:0000313" key="1">
    <source>
        <dbReference type="EMBL" id="KAJ6818989.1"/>
    </source>
</evidence>
<sequence length="49" mass="5564">MHPLVPLNSHLLNILENPNYVLTFPVTLSDSKSRIIIPLNFLPERDPPS</sequence>